<gene>
    <name evidence="1" type="ORF">NC992_11925</name>
</gene>
<reference evidence="1 2" key="1">
    <citation type="submission" date="2022-04" db="EMBL/GenBank/DDBJ databases">
        <title>Positive selection, recombination, and allopatry shape intraspecific diversity of widespread and dominant cyanobacteria.</title>
        <authorList>
            <person name="Wei J."/>
            <person name="Shu W."/>
            <person name="Hu C."/>
        </authorList>
    </citation>
    <scope>NUCLEOTIDE SEQUENCE [LARGE SCALE GENOMIC DNA]</scope>
    <source>
        <strain evidence="1 2">DQ-A4</strain>
    </source>
</reference>
<accession>A0ABV0K4X1</accession>
<comment type="caution">
    <text evidence="1">The sequence shown here is derived from an EMBL/GenBank/DDBJ whole genome shotgun (WGS) entry which is preliminary data.</text>
</comment>
<proteinExistence type="predicted"/>
<sequence length="159" mass="16274">MSSYTTAELQTLVKAPMMTGLSVAMVDMGIVSTAIEAAAMSKQIAGAAQKYPANSIIQAAFSEETMKSNQVKLDKPDIKPEDVKSGAMIDSAIADISAALTLVEGKASAEEVAEYKQFVYDCGAAVAAAAGEGLFGTGSNKVSTAEAAALVKFKVALGL</sequence>
<dbReference type="EMBL" id="JAMPKX010000004">
    <property type="protein sequence ID" value="MEP0947581.1"/>
    <property type="molecule type" value="Genomic_DNA"/>
</dbReference>
<name>A0ABV0K4X1_9CYAN</name>
<evidence type="ECO:0000313" key="2">
    <source>
        <dbReference type="Proteomes" id="UP001482513"/>
    </source>
</evidence>
<evidence type="ECO:0000313" key="1">
    <source>
        <dbReference type="EMBL" id="MEP0947581.1"/>
    </source>
</evidence>
<dbReference type="Proteomes" id="UP001482513">
    <property type="component" value="Unassembled WGS sequence"/>
</dbReference>
<keyword evidence="2" id="KW-1185">Reference proteome</keyword>
<protein>
    <submittedName>
        <fullName evidence="1">Uncharacterized protein</fullName>
    </submittedName>
</protein>
<dbReference type="RefSeq" id="WP_190702742.1">
    <property type="nucleotide sequence ID" value="NZ_JAMPKX010000004.1"/>
</dbReference>
<organism evidence="1 2">
    <name type="scientific">Leptolyngbya subtilissima DQ-A4</name>
    <dbReference type="NCBI Taxonomy" id="2933933"/>
    <lineage>
        <taxon>Bacteria</taxon>
        <taxon>Bacillati</taxon>
        <taxon>Cyanobacteriota</taxon>
        <taxon>Cyanophyceae</taxon>
        <taxon>Leptolyngbyales</taxon>
        <taxon>Leptolyngbyaceae</taxon>
        <taxon>Leptolyngbya group</taxon>
        <taxon>Leptolyngbya</taxon>
    </lineage>
</organism>